<keyword evidence="2" id="KW-1185">Reference proteome</keyword>
<gene>
    <name evidence="1" type="ORF">CLOSPI_01377</name>
</gene>
<dbReference type="HOGENOM" id="CLU_3060288_0_0_9"/>
<dbReference type="EMBL" id="ABIK02000009">
    <property type="protein sequence ID" value="EDS74793.1"/>
    <property type="molecule type" value="Genomic_DNA"/>
</dbReference>
<organism evidence="1 2">
    <name type="scientific">Thomasclavelia spiroformis DSM 1552</name>
    <dbReference type="NCBI Taxonomy" id="428126"/>
    <lineage>
        <taxon>Bacteria</taxon>
        <taxon>Bacillati</taxon>
        <taxon>Bacillota</taxon>
        <taxon>Erysipelotrichia</taxon>
        <taxon>Erysipelotrichales</taxon>
        <taxon>Coprobacillaceae</taxon>
        <taxon>Thomasclavelia</taxon>
    </lineage>
</organism>
<sequence length="53" mass="6161">MKNSFNNSPLFYSNIFSKGDKVKNDFNKIKPRYVLKIMISHINKTKRGVNNGN</sequence>
<evidence type="ECO:0000313" key="2">
    <source>
        <dbReference type="Proteomes" id="UP000004910"/>
    </source>
</evidence>
<reference evidence="1" key="2">
    <citation type="submission" date="2014-06" db="EMBL/GenBank/DDBJ databases">
        <title>Draft genome sequence of Clostridium spiroforme (DSM 1552).</title>
        <authorList>
            <person name="Sudarsanam P."/>
            <person name="Ley R."/>
            <person name="Guruge J."/>
            <person name="Turnbaugh P.J."/>
            <person name="Mahowald M."/>
            <person name="Liep D."/>
            <person name="Gordon J."/>
        </authorList>
    </citation>
    <scope>NUCLEOTIDE SEQUENCE</scope>
    <source>
        <strain evidence="1">DSM 1552</strain>
    </source>
</reference>
<dbReference type="AlphaFoldDB" id="B1C2B8"/>
<comment type="caution">
    <text evidence="1">The sequence shown here is derived from an EMBL/GenBank/DDBJ whole genome shotgun (WGS) entry which is preliminary data.</text>
</comment>
<proteinExistence type="predicted"/>
<dbReference type="Proteomes" id="UP000004910">
    <property type="component" value="Unassembled WGS sequence"/>
</dbReference>
<name>B1C2B8_9FIRM</name>
<evidence type="ECO:0000313" key="1">
    <source>
        <dbReference type="EMBL" id="EDS74793.1"/>
    </source>
</evidence>
<protein>
    <submittedName>
        <fullName evidence="1">Uncharacterized protein</fullName>
    </submittedName>
</protein>
<reference evidence="1" key="1">
    <citation type="submission" date="2008-02" db="EMBL/GenBank/DDBJ databases">
        <authorList>
            <person name="Fulton L."/>
            <person name="Clifton S."/>
            <person name="Fulton B."/>
            <person name="Xu J."/>
            <person name="Minx P."/>
            <person name="Pepin K.H."/>
            <person name="Johnson M."/>
            <person name="Thiruvilangam P."/>
            <person name="Bhonagiri V."/>
            <person name="Nash W.E."/>
            <person name="Mardis E.R."/>
            <person name="Wilson R.K."/>
        </authorList>
    </citation>
    <scope>NUCLEOTIDE SEQUENCE [LARGE SCALE GENOMIC DNA]</scope>
    <source>
        <strain evidence="1">DSM 1552</strain>
    </source>
</reference>
<accession>B1C2B8</accession>